<dbReference type="Proteomes" id="UP000019148">
    <property type="component" value="Unassembled WGS sequence"/>
</dbReference>
<organism evidence="1 2">
    <name type="scientific">Borrelia duttonii CR2A</name>
    <dbReference type="NCBI Taxonomy" id="1432657"/>
    <lineage>
        <taxon>Bacteria</taxon>
        <taxon>Pseudomonadati</taxon>
        <taxon>Spirochaetota</taxon>
        <taxon>Spirochaetia</taxon>
        <taxon>Spirochaetales</taxon>
        <taxon>Borreliaceae</taxon>
        <taxon>Borrelia</taxon>
    </lineage>
</organism>
<evidence type="ECO:0000313" key="1">
    <source>
        <dbReference type="EMBL" id="ETZ17440.1"/>
    </source>
</evidence>
<dbReference type="AlphaFoldDB" id="W6TG96"/>
<name>W6TG96_9SPIR</name>
<accession>W6TG96</accession>
<evidence type="ECO:0000313" key="2">
    <source>
        <dbReference type="Proteomes" id="UP000019148"/>
    </source>
</evidence>
<sequence>MLKEKFADNVKTNSLIELDKINWQEELNIDE</sequence>
<reference evidence="1 2" key="1">
    <citation type="submission" date="2013-12" db="EMBL/GenBank/DDBJ databases">
        <title>Comparative genomics of relapsing fever spirochetes.</title>
        <authorList>
            <person name="Schwan T.G."/>
            <person name="Raffel S.J."/>
            <person name="Porcella S.F."/>
        </authorList>
    </citation>
    <scope>NUCLEOTIDE SEQUENCE [LARGE SCALE GENOMIC DNA]</scope>
    <source>
        <strain evidence="1 2">CR2A</strain>
    </source>
</reference>
<proteinExistence type="predicted"/>
<comment type="caution">
    <text evidence="1">The sequence shown here is derived from an EMBL/GenBank/DDBJ whole genome shotgun (WGS) entry which is preliminary data.</text>
</comment>
<dbReference type="EMBL" id="AZIT01000047">
    <property type="protein sequence ID" value="ETZ17440.1"/>
    <property type="molecule type" value="Genomic_DNA"/>
</dbReference>
<gene>
    <name evidence="1" type="ORF">BDCR2A_01639</name>
</gene>
<protein>
    <submittedName>
        <fullName evidence="1">Uncharacterized protein</fullName>
    </submittedName>
</protein>